<evidence type="ECO:0000313" key="2">
    <source>
        <dbReference type="Proteomes" id="UP000004710"/>
    </source>
</evidence>
<proteinExistence type="predicted"/>
<reference evidence="1 2" key="1">
    <citation type="submission" date="2010-01" db="EMBL/GenBank/DDBJ databases">
        <title>The Genome Sequence of Escherichia coli M605.</title>
        <authorList>
            <consortium name="The Broad Institute Genome Sequencing Platform"/>
            <consortium name="The Broad Institute Genome Sequencing Center for Infectious Disease"/>
            <person name="Feldgarden M."/>
            <person name="Gordon D.M."/>
            <person name="Johnson J.R."/>
            <person name="Johnston B.D."/>
            <person name="Young S."/>
            <person name="Zeng Q."/>
            <person name="Koehrsen M."/>
            <person name="Alvarado L."/>
            <person name="Berlin A.M."/>
            <person name="Borenstein D."/>
            <person name="Chapman S.B."/>
            <person name="Chen Z."/>
            <person name="Engels R."/>
            <person name="Freedman E."/>
            <person name="Gellesch M."/>
            <person name="Goldberg J."/>
            <person name="Griggs A."/>
            <person name="Gujja S."/>
            <person name="Heilman E.R."/>
            <person name="Heiman D.I."/>
            <person name="Hepburn T.A."/>
            <person name="Howarth C."/>
            <person name="Jen D."/>
            <person name="Larson L."/>
            <person name="Lewis B."/>
            <person name="Mehta T."/>
            <person name="Park D."/>
            <person name="Pearson M."/>
            <person name="Richards J."/>
            <person name="Roberts A."/>
            <person name="Saif S."/>
            <person name="Shea T.D."/>
            <person name="Shenoy N."/>
            <person name="Sisk P."/>
            <person name="Stolte C."/>
            <person name="Sykes S.N."/>
            <person name="Walk T."/>
            <person name="White J."/>
            <person name="Yandava C."/>
            <person name="Haas B."/>
            <person name="Henn M.R."/>
            <person name="Nusbaum C."/>
            <person name="Birren B."/>
        </authorList>
    </citation>
    <scope>NUCLEOTIDE SEQUENCE [LARGE SCALE GENOMIC DNA]</scope>
    <source>
        <strain evidence="1 2">M605</strain>
    </source>
</reference>
<protein>
    <submittedName>
        <fullName evidence="1">Uncharacterized protein</fullName>
    </submittedName>
</protein>
<dbReference type="Proteomes" id="UP000004710">
    <property type="component" value="Unassembled WGS sequence"/>
</dbReference>
<accession>F4T7Q8</accession>
<dbReference type="AlphaFoldDB" id="F4T7Q8"/>
<dbReference type="HOGENOM" id="CLU_1956252_0_0_6"/>
<dbReference type="RefSeq" id="WP_001312358.1">
    <property type="nucleotide sequence ID" value="NZ_GL883932.1"/>
</dbReference>
<dbReference type="EMBL" id="GL883932">
    <property type="protein sequence ID" value="EGI12786.1"/>
    <property type="molecule type" value="Genomic_DNA"/>
</dbReference>
<name>F4T7Q8_ECOLX</name>
<organism evidence="1 2">
    <name type="scientific">Escherichia coli M605</name>
    <dbReference type="NCBI Taxonomy" id="656417"/>
    <lineage>
        <taxon>Bacteria</taxon>
        <taxon>Pseudomonadati</taxon>
        <taxon>Pseudomonadota</taxon>
        <taxon>Gammaproteobacteria</taxon>
        <taxon>Enterobacterales</taxon>
        <taxon>Enterobacteriaceae</taxon>
        <taxon>Escherichia</taxon>
    </lineage>
</organism>
<gene>
    <name evidence="1" type="ORF">ECIG_03043</name>
</gene>
<sequence length="128" mass="13286">MPVLTLDRRTIPVSFSTLGNALSHRFLFGPLTETTHSSSALPYGSLLTSSATLTEKFVTAGLSYGANGAVQIGTGNIGDKFDYLSFMMSGLTGVGTAGKGYYANQLLGAGSAYMSSQIEGQDSTASVR</sequence>
<evidence type="ECO:0000313" key="1">
    <source>
        <dbReference type="EMBL" id="EGI12786.1"/>
    </source>
</evidence>